<dbReference type="AlphaFoldDB" id="A0A0W0TL97"/>
<dbReference type="RefSeq" id="WP_058446702.1">
    <property type="nucleotide sequence ID" value="NZ_CAAAHT010000001.1"/>
</dbReference>
<evidence type="ECO:0000256" key="1">
    <source>
        <dbReference type="SAM" id="SignalP"/>
    </source>
</evidence>
<dbReference type="Proteomes" id="UP000254033">
    <property type="component" value="Unassembled WGS sequence"/>
</dbReference>
<evidence type="ECO:0000313" key="5">
    <source>
        <dbReference type="Proteomes" id="UP000054698"/>
    </source>
</evidence>
<sequence>MDKFRLFAFLLVLPFFISLANADDSEQRVCTWAEQILMKTLSASYEDTPEAIASVQQYYMPSAWWPMKEFFSDKRNLINQQKLILHPQLQTAATVISQSYCGGVMCWRVNLAFYIPELHQDIKFSLLILPVSKGNAPFIVQSLDMVLNYY</sequence>
<proteinExistence type="predicted"/>
<evidence type="ECO:0000313" key="4">
    <source>
        <dbReference type="EMBL" id="STX39250.1"/>
    </source>
</evidence>
<feature type="chain" id="PRO_5036299229" evidence="1">
    <location>
        <begin position="23"/>
        <end position="150"/>
    </location>
</feature>
<keyword evidence="5" id="KW-1185">Reference proteome</keyword>
<name>A0A0W0TL97_9GAMM</name>
<protein>
    <submittedName>
        <fullName evidence="2">Macrophage killing protein with similarity to conjugation protein</fullName>
    </submittedName>
</protein>
<dbReference type="OrthoDB" id="5643754at2"/>
<accession>A0A0W0TL97</accession>
<dbReference type="EMBL" id="LNYB01000081">
    <property type="protein sequence ID" value="KTC96372.1"/>
    <property type="molecule type" value="Genomic_DNA"/>
</dbReference>
<evidence type="ECO:0000313" key="7">
    <source>
        <dbReference type="Proteomes" id="UP000254033"/>
    </source>
</evidence>
<dbReference type="EMBL" id="UASS01000020">
    <property type="protein sequence ID" value="SPX61399.1"/>
    <property type="molecule type" value="Genomic_DNA"/>
</dbReference>
<keyword evidence="1" id="KW-0732">Signal</keyword>
<organism evidence="2 5">
    <name type="scientific">Legionella feeleii</name>
    <dbReference type="NCBI Taxonomy" id="453"/>
    <lineage>
        <taxon>Bacteria</taxon>
        <taxon>Pseudomonadati</taxon>
        <taxon>Pseudomonadota</taxon>
        <taxon>Gammaproteobacteria</taxon>
        <taxon>Legionellales</taxon>
        <taxon>Legionellaceae</taxon>
        <taxon>Legionella</taxon>
    </lineage>
</organism>
<evidence type="ECO:0000313" key="6">
    <source>
        <dbReference type="Proteomes" id="UP000251942"/>
    </source>
</evidence>
<dbReference type="Proteomes" id="UP000251942">
    <property type="component" value="Unassembled WGS sequence"/>
</dbReference>
<dbReference type="PATRIC" id="fig|453.4.peg.2376"/>
<dbReference type="EMBL" id="UGNY01000001">
    <property type="protein sequence ID" value="STX39250.1"/>
    <property type="molecule type" value="Genomic_DNA"/>
</dbReference>
<feature type="signal peptide" evidence="1">
    <location>
        <begin position="1"/>
        <end position="22"/>
    </location>
</feature>
<reference evidence="6 7" key="2">
    <citation type="submission" date="2018-06" db="EMBL/GenBank/DDBJ databases">
        <authorList>
            <consortium name="Pathogen Informatics"/>
            <person name="Doyle S."/>
        </authorList>
    </citation>
    <scope>NUCLEOTIDE SEQUENCE [LARGE SCALE GENOMIC DNA]</scope>
    <source>
        <strain evidence="4 7">NCTC11978</strain>
        <strain evidence="3 6">NCTC12022</strain>
    </source>
</reference>
<evidence type="ECO:0000313" key="2">
    <source>
        <dbReference type="EMBL" id="KTC96372.1"/>
    </source>
</evidence>
<dbReference type="Proteomes" id="UP000054698">
    <property type="component" value="Unassembled WGS sequence"/>
</dbReference>
<gene>
    <name evidence="2" type="ORF">Lfee_2170</name>
    <name evidence="4" type="ORF">NCTC11978_02444</name>
    <name evidence="3" type="ORF">NCTC12022_02139</name>
</gene>
<reference evidence="2 5" key="1">
    <citation type="submission" date="2015-11" db="EMBL/GenBank/DDBJ databases">
        <title>Genomic analysis of 38 Legionella species identifies large and diverse effector repertoires.</title>
        <authorList>
            <person name="Burstein D."/>
            <person name="Amaro F."/>
            <person name="Zusman T."/>
            <person name="Lifshitz Z."/>
            <person name="Cohen O."/>
            <person name="Gilbert J.A."/>
            <person name="Pupko T."/>
            <person name="Shuman H.A."/>
            <person name="Segal G."/>
        </authorList>
    </citation>
    <scope>NUCLEOTIDE SEQUENCE [LARGE SCALE GENOMIC DNA]</scope>
    <source>
        <strain evidence="2 5">WO-44C</strain>
    </source>
</reference>
<evidence type="ECO:0000313" key="3">
    <source>
        <dbReference type="EMBL" id="SPX61399.1"/>
    </source>
</evidence>